<dbReference type="AlphaFoldDB" id="A0A520MJI8"/>
<comment type="caution">
    <text evidence="2">The sequence shown here is derived from an EMBL/GenBank/DDBJ whole genome shotgun (WGS) entry which is preliminary data.</text>
</comment>
<dbReference type="Proteomes" id="UP000315782">
    <property type="component" value="Unassembled WGS sequence"/>
</dbReference>
<proteinExistence type="predicted"/>
<reference evidence="2 3" key="1">
    <citation type="submission" date="2019-02" db="EMBL/GenBank/DDBJ databases">
        <title>Prokaryotic population dynamics and viral predation in marine succession experiment using metagenomics: the confinement effect.</title>
        <authorList>
            <person name="Haro-Moreno J.M."/>
            <person name="Rodriguez-Valera F."/>
            <person name="Lopez-Perez M."/>
        </authorList>
    </citation>
    <scope>NUCLEOTIDE SEQUENCE [LARGE SCALE GENOMIC DNA]</scope>
    <source>
        <strain evidence="2">MED-G163</strain>
    </source>
</reference>
<dbReference type="EMBL" id="SHBI01000005">
    <property type="protein sequence ID" value="RZO21372.1"/>
    <property type="molecule type" value="Genomic_DNA"/>
</dbReference>
<organism evidence="2 3">
    <name type="scientific">SAR86 cluster bacterium</name>
    <dbReference type="NCBI Taxonomy" id="2030880"/>
    <lineage>
        <taxon>Bacteria</taxon>
        <taxon>Pseudomonadati</taxon>
        <taxon>Pseudomonadota</taxon>
        <taxon>Gammaproteobacteria</taxon>
        <taxon>SAR86 cluster</taxon>
    </lineage>
</organism>
<keyword evidence="1" id="KW-0812">Transmembrane</keyword>
<sequence>MKNKIFLAAILITPILVLIVSSLYFTFGYSPEGTKNNGVFFNSYFNFDQFKQSEEKNLIDFEDGKWVMGVYITNPLKSSDSLYLMRQLNVALNRDIYRVKRVAFYSNLLLEDEVKELISIYPRTELIIDESGRLLNTLQNNAQIDMYDENPIFIIDPYGRAVMYFSPGTDPKKILKDLKVLI</sequence>
<evidence type="ECO:0000313" key="2">
    <source>
        <dbReference type="EMBL" id="RZO21372.1"/>
    </source>
</evidence>
<evidence type="ECO:0000313" key="3">
    <source>
        <dbReference type="Proteomes" id="UP000315782"/>
    </source>
</evidence>
<evidence type="ECO:0000256" key="1">
    <source>
        <dbReference type="SAM" id="Phobius"/>
    </source>
</evidence>
<protein>
    <recommendedName>
        <fullName evidence="4">Redoxin domain-containing protein</fullName>
    </recommendedName>
</protein>
<feature type="transmembrane region" description="Helical" evidence="1">
    <location>
        <begin position="6"/>
        <end position="27"/>
    </location>
</feature>
<evidence type="ECO:0008006" key="4">
    <source>
        <dbReference type="Google" id="ProtNLM"/>
    </source>
</evidence>
<name>A0A520MJI8_9GAMM</name>
<keyword evidence="1" id="KW-0472">Membrane</keyword>
<keyword evidence="1" id="KW-1133">Transmembrane helix</keyword>
<gene>
    <name evidence="2" type="ORF">EVA96_01555</name>
</gene>
<accession>A0A520MJI8</accession>